<dbReference type="InterPro" id="IPR023468">
    <property type="entry name" value="Riboflavin_kinase"/>
</dbReference>
<evidence type="ECO:0000313" key="14">
    <source>
        <dbReference type="Proteomes" id="UP001143372"/>
    </source>
</evidence>
<dbReference type="CDD" id="cd02064">
    <property type="entry name" value="FAD_synthetase_N"/>
    <property type="match status" value="1"/>
</dbReference>
<evidence type="ECO:0000256" key="7">
    <source>
        <dbReference type="ARBA" id="ARBA00022695"/>
    </source>
</evidence>
<dbReference type="GO" id="GO:0009231">
    <property type="term" value="P:riboflavin biosynthetic process"/>
    <property type="evidence" value="ECO:0007669"/>
    <property type="project" value="InterPro"/>
</dbReference>
<evidence type="ECO:0000313" key="13">
    <source>
        <dbReference type="EMBL" id="GLK68934.1"/>
    </source>
</evidence>
<keyword evidence="6" id="KW-0808">Transferase</keyword>
<evidence type="ECO:0000256" key="9">
    <source>
        <dbReference type="ARBA" id="ARBA00022827"/>
    </source>
</evidence>
<dbReference type="EC" id="2.7.7.2" evidence="3"/>
<evidence type="ECO:0000256" key="10">
    <source>
        <dbReference type="ARBA" id="ARBA00022840"/>
    </source>
</evidence>
<name>A0A9W6MVY1_9HYPH</name>
<evidence type="ECO:0000256" key="5">
    <source>
        <dbReference type="ARBA" id="ARBA00022643"/>
    </source>
</evidence>
<comment type="similarity">
    <text evidence="2">Belongs to the RibF family.</text>
</comment>
<dbReference type="InterPro" id="IPR015864">
    <property type="entry name" value="FAD_synthase"/>
</dbReference>
<dbReference type="Pfam" id="PF06574">
    <property type="entry name" value="FAD_syn"/>
    <property type="match status" value="1"/>
</dbReference>
<dbReference type="GO" id="GO:0009398">
    <property type="term" value="P:FMN biosynthetic process"/>
    <property type="evidence" value="ECO:0007669"/>
    <property type="project" value="TreeGrafter"/>
</dbReference>
<keyword evidence="4" id="KW-0285">Flavoprotein</keyword>
<proteinExistence type="inferred from homology"/>
<organism evidence="13 14">
    <name type="scientific">Hansschlegelia plantiphila</name>
    <dbReference type="NCBI Taxonomy" id="374655"/>
    <lineage>
        <taxon>Bacteria</taxon>
        <taxon>Pseudomonadati</taxon>
        <taxon>Pseudomonadota</taxon>
        <taxon>Alphaproteobacteria</taxon>
        <taxon>Hyphomicrobiales</taxon>
        <taxon>Methylopilaceae</taxon>
        <taxon>Hansschlegelia</taxon>
    </lineage>
</organism>
<keyword evidence="7" id="KW-0548">Nucleotidyltransferase</keyword>
<sequence length="295" mass="31250">MPNLVEWFFDPARIGATSSAMPFAPSPPEASCVSRPYDAPAFCGDSEASAGPVLLLGNFDGFHLGHAALLDAGRDAAGGRPVGVLSVEPHPRQFFAPAAAAFRIASAKVKRETFARRGFAFSCAPRFDATFARQSPEAFVRDVLVRSVGVSQVVVGEDFRFGAGRAGTTERLRAMGDELGFGVSVVATVRRQDARCSSSLIRHLLREGEAATAGTLLGDPWTVEARLRRSLGGRVSVAWPDEILRPAPGRYNARLRRLAGGEALAECRLIANGDGFRLDGAGAPEASDLALDIVS</sequence>
<reference evidence="13" key="2">
    <citation type="submission" date="2023-01" db="EMBL/GenBank/DDBJ databases">
        <authorList>
            <person name="Sun Q."/>
            <person name="Evtushenko L."/>
        </authorList>
    </citation>
    <scope>NUCLEOTIDE SEQUENCE</scope>
    <source>
        <strain evidence="13">VKM B-2347</strain>
    </source>
</reference>
<comment type="pathway">
    <text evidence="1">Cofactor biosynthesis; FAD biosynthesis; FAD from FMN: step 1/1.</text>
</comment>
<evidence type="ECO:0000256" key="1">
    <source>
        <dbReference type="ARBA" id="ARBA00004726"/>
    </source>
</evidence>
<dbReference type="PANTHER" id="PTHR22749:SF6">
    <property type="entry name" value="RIBOFLAVIN KINASE"/>
    <property type="match status" value="1"/>
</dbReference>
<evidence type="ECO:0000256" key="3">
    <source>
        <dbReference type="ARBA" id="ARBA00012393"/>
    </source>
</evidence>
<evidence type="ECO:0000256" key="6">
    <source>
        <dbReference type="ARBA" id="ARBA00022679"/>
    </source>
</evidence>
<dbReference type="EMBL" id="BSFI01000008">
    <property type="protein sequence ID" value="GLK68934.1"/>
    <property type="molecule type" value="Genomic_DNA"/>
</dbReference>
<evidence type="ECO:0000256" key="2">
    <source>
        <dbReference type="ARBA" id="ARBA00010214"/>
    </source>
</evidence>
<dbReference type="GO" id="GO:0008531">
    <property type="term" value="F:riboflavin kinase activity"/>
    <property type="evidence" value="ECO:0007669"/>
    <property type="project" value="TreeGrafter"/>
</dbReference>
<dbReference type="InterPro" id="IPR014729">
    <property type="entry name" value="Rossmann-like_a/b/a_fold"/>
</dbReference>
<reference evidence="13" key="1">
    <citation type="journal article" date="2014" name="Int. J. Syst. Evol. Microbiol.">
        <title>Complete genome sequence of Corynebacterium casei LMG S-19264T (=DSM 44701T), isolated from a smear-ripened cheese.</title>
        <authorList>
            <consortium name="US DOE Joint Genome Institute (JGI-PGF)"/>
            <person name="Walter F."/>
            <person name="Albersmeier A."/>
            <person name="Kalinowski J."/>
            <person name="Ruckert C."/>
        </authorList>
    </citation>
    <scope>NUCLEOTIDE SEQUENCE</scope>
    <source>
        <strain evidence="13">VKM B-2347</strain>
    </source>
</reference>
<evidence type="ECO:0000256" key="4">
    <source>
        <dbReference type="ARBA" id="ARBA00022630"/>
    </source>
</evidence>
<comment type="caution">
    <text evidence="13">The sequence shown here is derived from an EMBL/GenBank/DDBJ whole genome shotgun (WGS) entry which is preliminary data.</text>
</comment>
<feature type="domain" description="FAD synthetase" evidence="12">
    <location>
        <begin position="49"/>
        <end position="199"/>
    </location>
</feature>
<comment type="catalytic activity">
    <reaction evidence="11">
        <text>FMN + ATP + H(+) = FAD + diphosphate</text>
        <dbReference type="Rhea" id="RHEA:17237"/>
        <dbReference type="ChEBI" id="CHEBI:15378"/>
        <dbReference type="ChEBI" id="CHEBI:30616"/>
        <dbReference type="ChEBI" id="CHEBI:33019"/>
        <dbReference type="ChEBI" id="CHEBI:57692"/>
        <dbReference type="ChEBI" id="CHEBI:58210"/>
        <dbReference type="EC" id="2.7.7.2"/>
    </reaction>
</comment>
<keyword evidence="10" id="KW-0067">ATP-binding</keyword>
<dbReference type="SUPFAM" id="SSF52374">
    <property type="entry name" value="Nucleotidylyl transferase"/>
    <property type="match status" value="1"/>
</dbReference>
<keyword evidence="9" id="KW-0274">FAD</keyword>
<dbReference type="Gene3D" id="3.40.50.620">
    <property type="entry name" value="HUPs"/>
    <property type="match status" value="1"/>
</dbReference>
<evidence type="ECO:0000259" key="12">
    <source>
        <dbReference type="Pfam" id="PF06574"/>
    </source>
</evidence>
<evidence type="ECO:0000256" key="11">
    <source>
        <dbReference type="ARBA" id="ARBA00049494"/>
    </source>
</evidence>
<evidence type="ECO:0000256" key="8">
    <source>
        <dbReference type="ARBA" id="ARBA00022741"/>
    </source>
</evidence>
<protein>
    <recommendedName>
        <fullName evidence="3">FAD synthase</fullName>
        <ecNumber evidence="3">2.7.7.2</ecNumber>
    </recommendedName>
</protein>
<dbReference type="Proteomes" id="UP001143372">
    <property type="component" value="Unassembled WGS sequence"/>
</dbReference>
<keyword evidence="5" id="KW-0288">FMN</keyword>
<gene>
    <name evidence="13" type="ORF">GCM10008179_25720</name>
</gene>
<accession>A0A9W6MVY1</accession>
<dbReference type="GO" id="GO:0003919">
    <property type="term" value="F:FMN adenylyltransferase activity"/>
    <property type="evidence" value="ECO:0007669"/>
    <property type="project" value="UniProtKB-EC"/>
</dbReference>
<dbReference type="GO" id="GO:0005524">
    <property type="term" value="F:ATP binding"/>
    <property type="evidence" value="ECO:0007669"/>
    <property type="project" value="UniProtKB-KW"/>
</dbReference>
<keyword evidence="8" id="KW-0547">Nucleotide-binding</keyword>
<dbReference type="PANTHER" id="PTHR22749">
    <property type="entry name" value="RIBOFLAVIN KINASE/FMN ADENYLYLTRANSFERASE"/>
    <property type="match status" value="1"/>
</dbReference>
<dbReference type="AlphaFoldDB" id="A0A9W6MVY1"/>
<keyword evidence="14" id="KW-1185">Reference proteome</keyword>